<evidence type="ECO:0000313" key="3">
    <source>
        <dbReference type="Proteomes" id="UP000053660"/>
    </source>
</evidence>
<feature type="region of interest" description="Disordered" evidence="1">
    <location>
        <begin position="1"/>
        <end position="27"/>
    </location>
</feature>
<sequence>MYDAESSDDDGGLEEDEVFAQFGEDEGFAHEVEEESEDLKKASFTIFILQEITHTQLKTSELEAYANCFIEYQDGANAKHRTGSASYEKAFLQNVQTTRSVIPFAKIAFPEIQNPDVDVPRQPLCDNRTSMRWGDIFFTEEETQS</sequence>
<dbReference type="OrthoDB" id="10253041at2759"/>
<gene>
    <name evidence="2" type="ORF">OESDEN_03114</name>
</gene>
<organism evidence="2 3">
    <name type="scientific">Oesophagostomum dentatum</name>
    <name type="common">Nodular worm</name>
    <dbReference type="NCBI Taxonomy" id="61180"/>
    <lineage>
        <taxon>Eukaryota</taxon>
        <taxon>Metazoa</taxon>
        <taxon>Ecdysozoa</taxon>
        <taxon>Nematoda</taxon>
        <taxon>Chromadorea</taxon>
        <taxon>Rhabditida</taxon>
        <taxon>Rhabditina</taxon>
        <taxon>Rhabditomorpha</taxon>
        <taxon>Strongyloidea</taxon>
        <taxon>Strongylidae</taxon>
        <taxon>Oesophagostomum</taxon>
    </lineage>
</organism>
<evidence type="ECO:0000313" key="2">
    <source>
        <dbReference type="EMBL" id="KHJ96913.1"/>
    </source>
</evidence>
<keyword evidence="3" id="KW-1185">Reference proteome</keyword>
<accession>A0A0B1TH70</accession>
<protein>
    <submittedName>
        <fullName evidence="2">Uncharacterized protein</fullName>
    </submittedName>
</protein>
<reference evidence="2 3" key="1">
    <citation type="submission" date="2014-03" db="EMBL/GenBank/DDBJ databases">
        <title>Draft genome of the hookworm Oesophagostomum dentatum.</title>
        <authorList>
            <person name="Mitreva M."/>
        </authorList>
    </citation>
    <scope>NUCLEOTIDE SEQUENCE [LARGE SCALE GENOMIC DNA]</scope>
    <source>
        <strain evidence="2 3">OD-Hann</strain>
    </source>
</reference>
<proteinExistence type="predicted"/>
<name>A0A0B1TH70_OESDE</name>
<evidence type="ECO:0000256" key="1">
    <source>
        <dbReference type="SAM" id="MobiDB-lite"/>
    </source>
</evidence>
<dbReference type="EMBL" id="KN549560">
    <property type="protein sequence ID" value="KHJ96913.1"/>
    <property type="molecule type" value="Genomic_DNA"/>
</dbReference>
<dbReference type="AlphaFoldDB" id="A0A0B1TH70"/>
<dbReference type="Proteomes" id="UP000053660">
    <property type="component" value="Unassembled WGS sequence"/>
</dbReference>